<reference evidence="4" key="1">
    <citation type="submission" date="2019-02" db="EMBL/GenBank/DDBJ databases">
        <title>Complete genome sequence of Rhodoferax sp. Gr-4.</title>
        <authorList>
            <person name="Jin L."/>
        </authorList>
    </citation>
    <scope>NUCLEOTIDE SEQUENCE [LARGE SCALE GENOMIC DNA]</scope>
    <source>
        <strain evidence="4">Gr-4</strain>
    </source>
</reference>
<accession>A0A515EW09</accession>
<keyword evidence="4" id="KW-1185">Reference proteome</keyword>
<dbReference type="Gene3D" id="3.30.420.40">
    <property type="match status" value="1"/>
</dbReference>
<dbReference type="Proteomes" id="UP000317365">
    <property type="component" value="Chromosome"/>
</dbReference>
<sequence>MRLMFTEEYACDMSNASGTLWLDVQQRDWSDALLALTHPNRSHRRCTGRCVLDQNAHIQPVSGPFRLGAGPRRRASRNQKISKCAGNIPQK</sequence>
<organism evidence="3 4">
    <name type="scientific">Rhodoferax aquaticus</name>
    <dbReference type="NCBI Taxonomy" id="2527691"/>
    <lineage>
        <taxon>Bacteria</taxon>
        <taxon>Pseudomonadati</taxon>
        <taxon>Pseudomonadota</taxon>
        <taxon>Betaproteobacteria</taxon>
        <taxon>Burkholderiales</taxon>
        <taxon>Comamonadaceae</taxon>
        <taxon>Rhodoferax</taxon>
    </lineage>
</organism>
<dbReference type="EMBL" id="CP036282">
    <property type="protein sequence ID" value="QDL56855.1"/>
    <property type="molecule type" value="Genomic_DNA"/>
</dbReference>
<evidence type="ECO:0000256" key="1">
    <source>
        <dbReference type="SAM" id="MobiDB-lite"/>
    </source>
</evidence>
<feature type="domain" description="Carbohydrate kinase FGGY N-terminal" evidence="2">
    <location>
        <begin position="2"/>
        <end position="42"/>
    </location>
</feature>
<proteinExistence type="predicted"/>
<evidence type="ECO:0000313" key="4">
    <source>
        <dbReference type="Proteomes" id="UP000317365"/>
    </source>
</evidence>
<dbReference type="KEGG" id="rhg:EXZ61_17275"/>
<dbReference type="InterPro" id="IPR018484">
    <property type="entry name" value="FGGY_N"/>
</dbReference>
<dbReference type="AlphaFoldDB" id="A0A515EW09"/>
<dbReference type="SUPFAM" id="SSF53067">
    <property type="entry name" value="Actin-like ATPase domain"/>
    <property type="match status" value="1"/>
</dbReference>
<name>A0A515EW09_9BURK</name>
<dbReference type="Pfam" id="PF00370">
    <property type="entry name" value="FGGY_N"/>
    <property type="match status" value="1"/>
</dbReference>
<gene>
    <name evidence="3" type="ORF">EXZ61_17275</name>
</gene>
<reference evidence="4" key="2">
    <citation type="journal article" date="2020" name="Int. J. Syst. Evol. Microbiol.">
        <title>Genomic insights into a novel species Rhodoferax aquaticus sp. nov., isolated from freshwater.</title>
        <authorList>
            <person name="Li T."/>
            <person name="Zhuo Y."/>
            <person name="Jin C.Z."/>
            <person name="Wu X."/>
            <person name="Ko S.R."/>
            <person name="Jin F.J."/>
            <person name="Ahn C.Y."/>
            <person name="Oh H.M."/>
            <person name="Lee H.G."/>
            <person name="Jin L."/>
        </authorList>
    </citation>
    <scope>NUCLEOTIDE SEQUENCE [LARGE SCALE GENOMIC DNA]</scope>
    <source>
        <strain evidence="4">Gr-4</strain>
    </source>
</reference>
<evidence type="ECO:0000313" key="3">
    <source>
        <dbReference type="EMBL" id="QDL56855.1"/>
    </source>
</evidence>
<dbReference type="GO" id="GO:0016301">
    <property type="term" value="F:kinase activity"/>
    <property type="evidence" value="ECO:0007669"/>
    <property type="project" value="InterPro"/>
</dbReference>
<feature type="region of interest" description="Disordered" evidence="1">
    <location>
        <begin position="62"/>
        <end position="91"/>
    </location>
</feature>
<evidence type="ECO:0000259" key="2">
    <source>
        <dbReference type="Pfam" id="PF00370"/>
    </source>
</evidence>
<dbReference type="GO" id="GO:0005975">
    <property type="term" value="P:carbohydrate metabolic process"/>
    <property type="evidence" value="ECO:0007669"/>
    <property type="project" value="InterPro"/>
</dbReference>
<dbReference type="InterPro" id="IPR043129">
    <property type="entry name" value="ATPase_NBD"/>
</dbReference>
<protein>
    <recommendedName>
        <fullName evidence="2">Carbohydrate kinase FGGY N-terminal domain-containing protein</fullName>
    </recommendedName>
</protein>